<sequence length="78" mass="8950">MTFFVDRVKQQSGVRRSHLDLNCLSNLVRNPSRVARLRVRVTQDSHPLSSNSCQFRNHMNIEALENISRPAYVETPGV</sequence>
<dbReference type="GeneID" id="90952674"/>
<reference evidence="1 2" key="1">
    <citation type="submission" date="2020-08" db="EMBL/GenBank/DDBJ databases">
        <title>The completed genome sequence of the pathogenic ascomycete fungus Penicillium digitatum.</title>
        <authorList>
            <person name="Wang M."/>
        </authorList>
    </citation>
    <scope>NUCLEOTIDE SEQUENCE [LARGE SCALE GENOMIC DNA]</scope>
    <source>
        <strain evidence="1 2">PdW03</strain>
    </source>
</reference>
<organism evidence="1 2">
    <name type="scientific">Penicillium digitatum</name>
    <name type="common">Green mold</name>
    <dbReference type="NCBI Taxonomy" id="36651"/>
    <lineage>
        <taxon>Eukaryota</taxon>
        <taxon>Fungi</taxon>
        <taxon>Dikarya</taxon>
        <taxon>Ascomycota</taxon>
        <taxon>Pezizomycotina</taxon>
        <taxon>Eurotiomycetes</taxon>
        <taxon>Eurotiomycetidae</taxon>
        <taxon>Eurotiales</taxon>
        <taxon>Aspergillaceae</taxon>
        <taxon>Penicillium</taxon>
    </lineage>
</organism>
<protein>
    <submittedName>
        <fullName evidence="1">Uncharacterized protein</fullName>
    </submittedName>
</protein>
<accession>A0A7T6XJ95</accession>
<name>A0A7T6XJ95_PENDI</name>
<dbReference type="Proteomes" id="UP000595662">
    <property type="component" value="Chromosome 1"/>
</dbReference>
<dbReference type="AlphaFoldDB" id="A0A7T6XJ95"/>
<evidence type="ECO:0000313" key="1">
    <source>
        <dbReference type="EMBL" id="QQK42135.1"/>
    </source>
</evidence>
<gene>
    <name evidence="1" type="ORF">Pdw03_4989</name>
</gene>
<dbReference type="EMBL" id="CP060774">
    <property type="protein sequence ID" value="QQK42135.1"/>
    <property type="molecule type" value="Genomic_DNA"/>
</dbReference>
<proteinExistence type="predicted"/>
<dbReference type="RefSeq" id="XP_065956307.1">
    <property type="nucleotide sequence ID" value="XM_066100907.1"/>
</dbReference>
<evidence type="ECO:0000313" key="2">
    <source>
        <dbReference type="Proteomes" id="UP000595662"/>
    </source>
</evidence>